<dbReference type="Pfam" id="PF17851">
    <property type="entry name" value="GH43_C2"/>
    <property type="match status" value="1"/>
</dbReference>
<name>A0A7W3YN19_9LACO</name>
<evidence type="ECO:0000256" key="3">
    <source>
        <dbReference type="ARBA" id="ARBA00023295"/>
    </source>
</evidence>
<dbReference type="InterPro" id="IPR006710">
    <property type="entry name" value="Glyco_hydro_43"/>
</dbReference>
<evidence type="ECO:0000313" key="9">
    <source>
        <dbReference type="Proteomes" id="UP000517106"/>
    </source>
</evidence>
<dbReference type="RefSeq" id="WP_182596755.1">
    <property type="nucleotide sequence ID" value="NZ_JACIVA010000053.1"/>
</dbReference>
<feature type="active site" description="Proton acceptor" evidence="4">
    <location>
        <position position="14"/>
    </location>
</feature>
<comment type="caution">
    <text evidence="8">The sequence shown here is derived from an EMBL/GenBank/DDBJ whole genome shotgun (WGS) entry which is preliminary data.</text>
</comment>
<comment type="similarity">
    <text evidence="1 6">Belongs to the glycosyl hydrolase 43 family.</text>
</comment>
<keyword evidence="3 6" id="KW-0326">Glycosidase</keyword>
<dbReference type="SUPFAM" id="SSF75005">
    <property type="entry name" value="Arabinanase/levansucrase/invertase"/>
    <property type="match status" value="1"/>
</dbReference>
<accession>A0A7W3YN19</accession>
<protein>
    <submittedName>
        <fullName evidence="8">Glycoside hydrolase family 43 protein</fullName>
    </submittedName>
</protein>
<dbReference type="Proteomes" id="UP000517106">
    <property type="component" value="Unassembled WGS sequence"/>
</dbReference>
<feature type="domain" description="Beta-xylosidase C-terminal Concanavalin A-like" evidence="7">
    <location>
        <begin position="336"/>
        <end position="538"/>
    </location>
</feature>
<dbReference type="PANTHER" id="PTHR42812">
    <property type="entry name" value="BETA-XYLOSIDASE"/>
    <property type="match status" value="1"/>
</dbReference>
<dbReference type="InterPro" id="IPR023296">
    <property type="entry name" value="Glyco_hydro_beta-prop_sf"/>
</dbReference>
<dbReference type="CDD" id="cd09000">
    <property type="entry name" value="GH43_SXA-like"/>
    <property type="match status" value="1"/>
</dbReference>
<dbReference type="InterPro" id="IPR051795">
    <property type="entry name" value="Glycosyl_Hydrlase_43"/>
</dbReference>
<dbReference type="InterPro" id="IPR013320">
    <property type="entry name" value="ConA-like_dom_sf"/>
</dbReference>
<evidence type="ECO:0000256" key="6">
    <source>
        <dbReference type="RuleBase" id="RU361187"/>
    </source>
</evidence>
<reference evidence="8 9" key="1">
    <citation type="submission" date="2020-07" db="EMBL/GenBank/DDBJ databases">
        <title>Description of Limosilactobacillus balticus sp. nov., Limosilactobacillus agrestis sp. nov., Limosilactobacillus albertensis sp. nov., Limosilactobacillus rudii sp. nov., Limosilactobacillus fastidiosus sp. nov., five novel Limosilactobacillus species isolated from the vertebrate gastrointestinal tract, and proposal of 6 subspecies of Limosilactobacillus reuteri adapted to the gastrointestinal tract of specific vertebrate hosts.</title>
        <authorList>
            <person name="Li F."/>
            <person name="Cheng C."/>
            <person name="Zheng J."/>
            <person name="Quevedo R.M."/>
            <person name="Li J."/>
            <person name="Roos S."/>
            <person name="Gaenzle M.G."/>
            <person name="Walter J."/>
        </authorList>
    </citation>
    <scope>NUCLEOTIDE SEQUENCE [LARGE SCALE GENOMIC DNA]</scope>
    <source>
        <strain evidence="8 9">STM2_1</strain>
    </source>
</reference>
<keyword evidence="9" id="KW-1185">Reference proteome</keyword>
<evidence type="ECO:0000259" key="7">
    <source>
        <dbReference type="Pfam" id="PF17851"/>
    </source>
</evidence>
<evidence type="ECO:0000256" key="1">
    <source>
        <dbReference type="ARBA" id="ARBA00009865"/>
    </source>
</evidence>
<dbReference type="AlphaFoldDB" id="A0A7W3YN19"/>
<keyword evidence="2 6" id="KW-0378">Hydrolase</keyword>
<evidence type="ECO:0000256" key="4">
    <source>
        <dbReference type="PIRSR" id="PIRSR606710-1"/>
    </source>
</evidence>
<evidence type="ECO:0000256" key="5">
    <source>
        <dbReference type="PIRSR" id="PIRSR606710-2"/>
    </source>
</evidence>
<feature type="site" description="Important for catalytic activity, responsible for pKa modulation of the active site Glu and correct orientation of both the proton donor and substrate" evidence="5">
    <location>
        <position position="127"/>
    </location>
</feature>
<proteinExistence type="inferred from homology"/>
<dbReference type="Gene3D" id="2.115.10.20">
    <property type="entry name" value="Glycosyl hydrolase domain, family 43"/>
    <property type="match status" value="1"/>
</dbReference>
<gene>
    <name evidence="8" type="ORF">H5S09_08910</name>
</gene>
<dbReference type="Gene3D" id="2.60.120.200">
    <property type="match status" value="1"/>
</dbReference>
<evidence type="ECO:0000256" key="2">
    <source>
        <dbReference type="ARBA" id="ARBA00022801"/>
    </source>
</evidence>
<evidence type="ECO:0000313" key="8">
    <source>
        <dbReference type="EMBL" id="MBB1098054.1"/>
    </source>
</evidence>
<sequence>MKIKNPILPGFNPDPSIIRVGNTYYIANSTFEWFPGVRLHSSKDLVHWKLLPSILDSKELIDMTGDPSSGGVWAPDLSYADGKFWLVFSDVKVVEGPFKDCINYLTTADNIMGPWSKPIKLDATGFDASLFHDTDGKKYLVQQTWDQREYKNTFNGITLTELDSNSLRLLPQTRKVIYKGTDVKVVEGPHLYKINGYYYLFAAQGGTSWSHQEIVARSKSLVPGSFVIEPGAPFITNFDTPDFGLQKQGHGSLVNTPDDEWYYASLCGRPWHHKNESSWDPRGWCTLGRETSIQKVEWDSENWPRIVGGHGGLINVPSPKVGTAYSTKKRNNSRYDGFSSSRLDNEWQTLRQPFTDKLGYIKGNKLILKGNQSLSSIFDVSLLASRWQAFNFDATTKIKYDPYSYQQMAGLVNFYNDKHYSWIFITYDEQTNHKVIEVAQNDNNVYTSFLKEKAIEIPENCEDVWFKTCVRKYHYYYMYSFDGKNWQKVPIDLDAAILSDDYVMQTSGGFFTGAMVGLASVDCTGFELPAEFDYFDYKELDEKLL</sequence>
<feature type="active site" description="Proton donor" evidence="4">
    <location>
        <position position="187"/>
    </location>
</feature>
<dbReference type="Pfam" id="PF04616">
    <property type="entry name" value="Glyco_hydro_43"/>
    <property type="match status" value="1"/>
</dbReference>
<dbReference type="PANTHER" id="PTHR42812:SF12">
    <property type="entry name" value="BETA-XYLOSIDASE-RELATED"/>
    <property type="match status" value="1"/>
</dbReference>
<dbReference type="GO" id="GO:0004553">
    <property type="term" value="F:hydrolase activity, hydrolyzing O-glycosyl compounds"/>
    <property type="evidence" value="ECO:0007669"/>
    <property type="project" value="InterPro"/>
</dbReference>
<dbReference type="InterPro" id="IPR041542">
    <property type="entry name" value="GH43_C2"/>
</dbReference>
<organism evidence="8 9">
    <name type="scientific">Limosilactobacillus rudii</name>
    <dbReference type="NCBI Taxonomy" id="2759755"/>
    <lineage>
        <taxon>Bacteria</taxon>
        <taxon>Bacillati</taxon>
        <taxon>Bacillota</taxon>
        <taxon>Bacilli</taxon>
        <taxon>Lactobacillales</taxon>
        <taxon>Lactobacillaceae</taxon>
        <taxon>Limosilactobacillus</taxon>
    </lineage>
</organism>
<dbReference type="EMBL" id="JACIVA010000053">
    <property type="protein sequence ID" value="MBB1098054.1"/>
    <property type="molecule type" value="Genomic_DNA"/>
</dbReference>
<dbReference type="GO" id="GO:0005975">
    <property type="term" value="P:carbohydrate metabolic process"/>
    <property type="evidence" value="ECO:0007669"/>
    <property type="project" value="InterPro"/>
</dbReference>
<dbReference type="SUPFAM" id="SSF49899">
    <property type="entry name" value="Concanavalin A-like lectins/glucanases"/>
    <property type="match status" value="1"/>
</dbReference>